<dbReference type="InterPro" id="IPR018977">
    <property type="entry name" value="NurA_domain"/>
</dbReference>
<dbReference type="OrthoDB" id="34210at2157"/>
<dbReference type="EMBL" id="CP045483">
    <property type="protein sequence ID" value="QGR20483.1"/>
    <property type="molecule type" value="Genomic_DNA"/>
</dbReference>
<dbReference type="AlphaFoldDB" id="A0A650CRT5"/>
<dbReference type="KEGG" id="sazo:D1868_02835"/>
<reference evidence="2 3" key="1">
    <citation type="submission" date="2019-10" db="EMBL/GenBank/DDBJ databases">
        <title>Genome Sequences from Six Type Strain Members of the Archaeal Family Sulfolobaceae: Acidianus ambivalens, Acidianus infernus, Metallosphaera prunae, Stygiolobus azoricus, Sulfolobus metallicus, and Sulfurisphaera ohwakuensis.</title>
        <authorList>
            <person name="Counts J.A."/>
            <person name="Kelly R.M."/>
        </authorList>
    </citation>
    <scope>NUCLEOTIDE SEQUENCE [LARGE SCALE GENOMIC DNA]</scope>
    <source>
        <strain evidence="2 3">FC6</strain>
    </source>
</reference>
<gene>
    <name evidence="2" type="ORF">D1868_02835</name>
</gene>
<dbReference type="Pfam" id="PF09376">
    <property type="entry name" value="NurA"/>
    <property type="match status" value="1"/>
</dbReference>
<sequence>MDGSFHEVKTREGIFAYITLGIVKGKILNSSFTIDELSYKEKLCENCNSEEVMREMEYEEALKSQNDVDLIFMDRKLSYDKLSFPVNVIAIVKDPQIVDLNIEKSEPWLVEVYNEGKIRGAYFKLFNFSWIFLVETSSNLPWEEILAILYILGREPIPEALGYNYPLFLADKVAKYYRDKEGRILNFVTRNSTYRSFRSLVEKNRKGV</sequence>
<organism evidence="2 3">
    <name type="scientific">Stygiolobus azoricus</name>
    <dbReference type="NCBI Taxonomy" id="41675"/>
    <lineage>
        <taxon>Archaea</taxon>
        <taxon>Thermoproteota</taxon>
        <taxon>Thermoprotei</taxon>
        <taxon>Sulfolobales</taxon>
        <taxon>Sulfolobaceae</taxon>
        <taxon>Stygiolobus</taxon>
    </lineage>
</organism>
<protein>
    <recommendedName>
        <fullName evidence="1">NurA domain-containing protein</fullName>
    </recommendedName>
</protein>
<evidence type="ECO:0000259" key="1">
    <source>
        <dbReference type="SMART" id="SM00933"/>
    </source>
</evidence>
<evidence type="ECO:0000313" key="3">
    <source>
        <dbReference type="Proteomes" id="UP000423396"/>
    </source>
</evidence>
<keyword evidence="3" id="KW-1185">Reference proteome</keyword>
<feature type="domain" description="NurA" evidence="1">
    <location>
        <begin position="2"/>
        <end position="176"/>
    </location>
</feature>
<name>A0A650CRT5_9CREN</name>
<accession>A0A650CRT5</accession>
<dbReference type="Proteomes" id="UP000423396">
    <property type="component" value="Chromosome"/>
</dbReference>
<proteinExistence type="predicted"/>
<evidence type="ECO:0000313" key="2">
    <source>
        <dbReference type="EMBL" id="QGR20483.1"/>
    </source>
</evidence>
<dbReference type="SMART" id="SM00933">
    <property type="entry name" value="NurA"/>
    <property type="match status" value="1"/>
</dbReference>